<dbReference type="Gene3D" id="3.40.47.10">
    <property type="match status" value="1"/>
</dbReference>
<feature type="active site" description="Proton acceptor; for dehydratase activity" evidence="1">
    <location>
        <position position="986"/>
    </location>
</feature>
<dbReference type="Pfam" id="PF13602">
    <property type="entry name" value="ADH_zinc_N_2"/>
    <property type="match status" value="1"/>
</dbReference>
<organism evidence="5 6">
    <name type="scientific">Lepraria finkii</name>
    <dbReference type="NCBI Taxonomy" id="1340010"/>
    <lineage>
        <taxon>Eukaryota</taxon>
        <taxon>Fungi</taxon>
        <taxon>Dikarya</taxon>
        <taxon>Ascomycota</taxon>
        <taxon>Pezizomycotina</taxon>
        <taxon>Lecanoromycetes</taxon>
        <taxon>OSLEUM clade</taxon>
        <taxon>Lecanoromycetidae</taxon>
        <taxon>Lecanorales</taxon>
        <taxon>Lecanorineae</taxon>
        <taxon>Stereocaulaceae</taxon>
        <taxon>Lepraria</taxon>
    </lineage>
</organism>
<dbReference type="InterPro" id="IPR001227">
    <property type="entry name" value="Ac_transferase_dom_sf"/>
</dbReference>
<dbReference type="InterPro" id="IPR011032">
    <property type="entry name" value="GroES-like_sf"/>
</dbReference>
<dbReference type="InterPro" id="IPR049552">
    <property type="entry name" value="PKS_DH_N"/>
</dbReference>
<dbReference type="InterPro" id="IPR016035">
    <property type="entry name" value="Acyl_Trfase/lysoPLipase"/>
</dbReference>
<feature type="domain" description="Ketosynthase family 3 (KS3)" evidence="3">
    <location>
        <begin position="30"/>
        <end position="457"/>
    </location>
</feature>
<dbReference type="Pfam" id="PF14765">
    <property type="entry name" value="PS-DH"/>
    <property type="match status" value="1"/>
</dbReference>
<dbReference type="SUPFAM" id="SSF52151">
    <property type="entry name" value="FabD/lysophospholipase-like"/>
    <property type="match status" value="1"/>
</dbReference>
<dbReference type="InterPro" id="IPR036291">
    <property type="entry name" value="NAD(P)-bd_dom_sf"/>
</dbReference>
<feature type="region of interest" description="C-terminal hotdog fold" evidence="1">
    <location>
        <begin position="1103"/>
        <end position="1260"/>
    </location>
</feature>
<sequence>MTILVDVPSTGLLSSVLETSNYAIKQKYVQEPVAVVGMACRLPGDSNSPAALWDFLERGGSADNEAPESRFNLKTHHDGSKKPKTMRSPGGMFLENIDPRVFDAPFFGISRTDAIAMDPQQRQLLEVVYECIENAGLRMDDLDGARFGCFVGSYAVDYADMQARDPEDRAPSITVGVGRAILSNRISHFLNIQGPSMTIDTACSGSLVSVDVACRYLSTGEIDGAIIGGANLYLSPEHNMDGGAMKGASSLSGRCHTFDVKADGYIKAEGINAVILKRLSDAIRDKAPIRAVIRGSATNSDGRTPGIASPSAEAQAIAIRAAYANAGISDLSGTGYLECHGTGTQAGDPNEVGGVSSVFAASRTADDPLIIGSVKSNIGHSEPAAGISGLLKAILTIEHGVIPGTPTFITPNPKIDFQSLKVRASRTALPFPKTEVRRASVNSFGYGGSNAHVVLEEPKKLVGDAKTAFISSISQGNDDLFSDAKVKHGRPFVLVFSANDEKSLQAYTKKMRKHLVNPSVKVALPDLAYTLSERRTHHYNRGYVVAQSTALNEAAFVYQKKSTETPRVGFIFTGQGAQWSRMGKSLVENFPTASLLLKHLDDVLQSTPNPPSWSLLKELVEPRSPDLLRSPEFSQPLVTALQLVLMAIFEDWGISPKAVVGHSSGELAAACAAGYLSKEDALKAAFYRGQAAKNCKAGASSVGMLAVGLGPEQVEPYIQSSAETVQIACFNSPNSVTLSGSLPSLEAVKTKLVKDGHFARLLQVNLAYHSRFMKEIGEDYAALLAADFENLESEQGNVTMFSSVLGRKMEGSTDAHYWKKNMVSPVMFDQAAQAMVSEKDGVNFLIELGPSNALAGPVKQILTKLGSQGANVQYCTALSRGTDSILSTYDVAGRLFASGGVVDLAKVNTDIVGSHEVTPSVIVDLPNYSWNHSSEYWYENDSSKDWRNRMFPHHDLLGSKVLATSWHAPTWKKTLQISGLPWLKDHKMGPEIVFPAAGFMAMAVEAIYQSNEARSQLEGKNPIENPQYRLRNVTFDKALVLEEGEDHKIMLTLAPVPGGRNDWHEFVISSLNDSVWQENSRGLVRIEEEVEIKASEATLKPLTHTTPGQAWYKAMNDAGYNFGPMFQKQLEVESISGKRHSRSLLSFTEPESEFSQSYYPVHPVSIDNCLQSSAPSLWNGNRSGINNVLVPAIIDSVVITSKNRPETAIADTTSRYVGLGRREETKNYMSDASVYDPHNGSLLFRVSGLRYHRLDTQEDPYAAHKYSKLTWKPDITFLSQQALGQIAKTLKPDQDHLTNELIDMVAHKNPNLKVVEVNMLPDDSTSAWLHEDIPDRSIRAAAAQYHYTSVDANALISAQEKYKDKGNTEFSLLDISKPTADLPSIEDAYGLIIVRLPALKSDVVPTIVDNARSLLSDDGKLLLIQPNASQRQLCDKVNPLKTVLESNGFHKTRHVSNTEQSITLATAESRSSTVQAAPSNQVNVVRFSKSTPVTQKIEDGLKRAGWTIAEHAPPFASLKPKSIVLVTDDLSSPLFPSIREEQWEGIKALSQVGSRILWVTEGSQLDVTQPEKAMAHGLFRTVRAEDPSVSVTTLDVECSSGSQTLEAIDSVLHTLQQPAPKTHIENEYVERGGVISTCRILPNHLINTAETENRQGAELRVRDIHKAETTIRLQCERLGTIDSLQYSEVDTVELPLPDDCVEVELAAAGLNFKDVAITMGIVPENQHLLGLEGAGIIRRAGPLASHFSVGQRVLVFEKGTFGNRIIATKERTYAIPDDMTFEEASTLPSVYLTAIYSLFDLANTQKGHRVLIHSATGGLGLASIQLCQYLGAEVFATVGNDKKRTFLTENFGVPAANIFNSRSITFAADLMRATNGYGVDVILNSLTGDLLDESWRCIANGGTMVELGKKDMLDRNYLSMEPFGRNASFRCFDMSHKHVSDALIARLLTQLMGLIDKGHVNPISPIKTFTFDDIPSAFRFMRGANHIGKIVISNASQNTIEVPVRPAPRKFLLRSDISYLIIGGLKGLCGSLAVYMARHGARHNLEMKRS</sequence>
<dbReference type="InterPro" id="IPR049551">
    <property type="entry name" value="PKS_DH_C"/>
</dbReference>
<dbReference type="SMART" id="SM00827">
    <property type="entry name" value="PKS_AT"/>
    <property type="match status" value="1"/>
</dbReference>
<dbReference type="InterPro" id="IPR042104">
    <property type="entry name" value="PKS_dehydratase_sf"/>
</dbReference>
<dbReference type="InterPro" id="IPR056501">
    <property type="entry name" value="NAD-bd_HRPKS_sdrA"/>
</dbReference>
<reference evidence="5 6" key="1">
    <citation type="submission" date="2024-09" db="EMBL/GenBank/DDBJ databases">
        <title>Rethinking Asexuality: The Enigmatic Case of Functional Sexual Genes in Lepraria (Stereocaulaceae).</title>
        <authorList>
            <person name="Doellman M."/>
            <person name="Sun Y."/>
            <person name="Barcenas-Pena A."/>
            <person name="Lumbsch H.T."/>
            <person name="Grewe F."/>
        </authorList>
    </citation>
    <scope>NUCLEOTIDE SEQUENCE [LARGE SCALE GENOMIC DNA]</scope>
    <source>
        <strain evidence="5 6">Grewe 0041</strain>
    </source>
</reference>
<dbReference type="InterPro" id="IPR049900">
    <property type="entry name" value="PKS_mFAS_DH"/>
</dbReference>
<feature type="region of interest" description="Disordered" evidence="2">
    <location>
        <begin position="64"/>
        <end position="88"/>
    </location>
</feature>
<dbReference type="Proteomes" id="UP001590951">
    <property type="component" value="Unassembled WGS sequence"/>
</dbReference>
<dbReference type="InterPro" id="IPR013154">
    <property type="entry name" value="ADH-like_N"/>
</dbReference>
<dbReference type="SUPFAM" id="SSF53901">
    <property type="entry name" value="Thiolase-like"/>
    <property type="match status" value="1"/>
</dbReference>
<evidence type="ECO:0000256" key="1">
    <source>
        <dbReference type="PROSITE-ProRule" id="PRU01363"/>
    </source>
</evidence>
<dbReference type="Pfam" id="PF00698">
    <property type="entry name" value="Acyl_transf_1"/>
    <property type="match status" value="1"/>
</dbReference>
<dbReference type="Gene3D" id="3.40.366.10">
    <property type="entry name" value="Malonyl-Coenzyme A Acyl Carrier Protein, domain 2"/>
    <property type="match status" value="1"/>
</dbReference>
<dbReference type="Pfam" id="PF08240">
    <property type="entry name" value="ADH_N"/>
    <property type="match status" value="1"/>
</dbReference>
<dbReference type="Gene3D" id="3.40.50.720">
    <property type="entry name" value="NAD(P)-binding Rossmann-like Domain"/>
    <property type="match status" value="1"/>
</dbReference>
<dbReference type="SMART" id="SM00826">
    <property type="entry name" value="PKS_DH"/>
    <property type="match status" value="1"/>
</dbReference>
<dbReference type="PANTHER" id="PTHR43775">
    <property type="entry name" value="FATTY ACID SYNTHASE"/>
    <property type="match status" value="1"/>
</dbReference>
<dbReference type="PANTHER" id="PTHR43775:SF18">
    <property type="entry name" value="ENZYME, PUTATIVE (JCVI)-RELATED"/>
    <property type="match status" value="1"/>
</dbReference>
<dbReference type="InterPro" id="IPR016036">
    <property type="entry name" value="Malonyl_transacylase_ACP-bd"/>
</dbReference>
<feature type="region of interest" description="N-terminal hotdog fold" evidence="1">
    <location>
        <begin position="954"/>
        <end position="1091"/>
    </location>
</feature>
<dbReference type="InterPro" id="IPR020841">
    <property type="entry name" value="PKS_Beta-ketoAc_synthase_dom"/>
</dbReference>
<comment type="caution">
    <text evidence="5">The sequence shown here is derived from an EMBL/GenBank/DDBJ whole genome shotgun (WGS) entry which is preliminary data.</text>
</comment>
<feature type="active site" description="Proton donor; for dehydratase activity" evidence="1">
    <location>
        <position position="1167"/>
    </location>
</feature>
<dbReference type="PROSITE" id="PS52004">
    <property type="entry name" value="KS3_2"/>
    <property type="match status" value="1"/>
</dbReference>
<dbReference type="InterPro" id="IPR014030">
    <property type="entry name" value="Ketoacyl_synth_N"/>
</dbReference>
<accession>A0ABR4AY79</accession>
<feature type="domain" description="PKS/mFAS DH" evidence="4">
    <location>
        <begin position="954"/>
        <end position="1260"/>
    </location>
</feature>
<dbReference type="Pfam" id="PF21089">
    <property type="entry name" value="PKS_DH_N"/>
    <property type="match status" value="1"/>
</dbReference>
<dbReference type="Pfam" id="PF16197">
    <property type="entry name" value="KAsynt_C_assoc"/>
    <property type="match status" value="1"/>
</dbReference>
<dbReference type="InterPro" id="IPR050091">
    <property type="entry name" value="PKS_NRPS_Biosynth_Enz"/>
</dbReference>
<evidence type="ECO:0000256" key="2">
    <source>
        <dbReference type="SAM" id="MobiDB-lite"/>
    </source>
</evidence>
<evidence type="ECO:0000313" key="6">
    <source>
        <dbReference type="Proteomes" id="UP001590951"/>
    </source>
</evidence>
<dbReference type="Gene3D" id="3.10.129.110">
    <property type="entry name" value="Polyketide synthase dehydratase"/>
    <property type="match status" value="1"/>
</dbReference>
<gene>
    <name evidence="5" type="ORF">ABVK25_009130</name>
</gene>
<dbReference type="InterPro" id="IPR014043">
    <property type="entry name" value="Acyl_transferase_dom"/>
</dbReference>
<dbReference type="SUPFAM" id="SSF55048">
    <property type="entry name" value="Probable ACP-binding domain of malonyl-CoA ACP transacylase"/>
    <property type="match status" value="1"/>
</dbReference>
<dbReference type="InterPro" id="IPR020843">
    <property type="entry name" value="ER"/>
</dbReference>
<keyword evidence="6" id="KW-1185">Reference proteome</keyword>
<protein>
    <recommendedName>
        <fullName evidence="7">Carrier domain-containing protein</fullName>
    </recommendedName>
</protein>
<evidence type="ECO:0000313" key="5">
    <source>
        <dbReference type="EMBL" id="KAL2050622.1"/>
    </source>
</evidence>
<name>A0ABR4AY79_9LECA</name>
<dbReference type="InterPro" id="IPR032821">
    <property type="entry name" value="PKS_assoc"/>
</dbReference>
<dbReference type="Gene3D" id="3.30.70.3290">
    <property type="match status" value="1"/>
</dbReference>
<dbReference type="Gene3D" id="3.90.180.10">
    <property type="entry name" value="Medium-chain alcohol dehydrogenases, catalytic domain"/>
    <property type="match status" value="1"/>
</dbReference>
<dbReference type="Pfam" id="PF00109">
    <property type="entry name" value="ketoacyl-synt"/>
    <property type="match status" value="1"/>
</dbReference>
<dbReference type="Pfam" id="PF23114">
    <property type="entry name" value="NAD-bd_HRPKS_sdrA"/>
    <property type="match status" value="1"/>
</dbReference>
<dbReference type="CDD" id="cd05195">
    <property type="entry name" value="enoyl_red"/>
    <property type="match status" value="1"/>
</dbReference>
<dbReference type="CDD" id="cd00833">
    <property type="entry name" value="PKS"/>
    <property type="match status" value="1"/>
</dbReference>
<dbReference type="EMBL" id="JBHFEH010000045">
    <property type="protein sequence ID" value="KAL2050622.1"/>
    <property type="molecule type" value="Genomic_DNA"/>
</dbReference>
<dbReference type="SUPFAM" id="SSF51735">
    <property type="entry name" value="NAD(P)-binding Rossmann-fold domains"/>
    <property type="match status" value="2"/>
</dbReference>
<dbReference type="Gene3D" id="3.40.50.150">
    <property type="entry name" value="Vaccinia Virus protein VP39"/>
    <property type="match status" value="1"/>
</dbReference>
<evidence type="ECO:0000259" key="3">
    <source>
        <dbReference type="PROSITE" id="PS52004"/>
    </source>
</evidence>
<dbReference type="SMART" id="SM00825">
    <property type="entry name" value="PKS_KS"/>
    <property type="match status" value="1"/>
</dbReference>
<dbReference type="InterPro" id="IPR016039">
    <property type="entry name" value="Thiolase-like"/>
</dbReference>
<proteinExistence type="predicted"/>
<dbReference type="SUPFAM" id="SSF50129">
    <property type="entry name" value="GroES-like"/>
    <property type="match status" value="1"/>
</dbReference>
<dbReference type="SUPFAM" id="SSF53335">
    <property type="entry name" value="S-adenosyl-L-methionine-dependent methyltransferases"/>
    <property type="match status" value="1"/>
</dbReference>
<evidence type="ECO:0000259" key="4">
    <source>
        <dbReference type="PROSITE" id="PS52019"/>
    </source>
</evidence>
<dbReference type="InterPro" id="IPR020807">
    <property type="entry name" value="PKS_DH"/>
</dbReference>
<evidence type="ECO:0008006" key="7">
    <source>
        <dbReference type="Google" id="ProtNLM"/>
    </source>
</evidence>
<dbReference type="InterPro" id="IPR014031">
    <property type="entry name" value="Ketoacyl_synth_C"/>
</dbReference>
<dbReference type="Pfam" id="PF02801">
    <property type="entry name" value="Ketoacyl-synt_C"/>
    <property type="match status" value="1"/>
</dbReference>
<dbReference type="InterPro" id="IPR029063">
    <property type="entry name" value="SAM-dependent_MTases_sf"/>
</dbReference>
<dbReference type="PROSITE" id="PS52019">
    <property type="entry name" value="PKS_MFAS_DH"/>
    <property type="match status" value="1"/>
</dbReference>
<dbReference type="SMART" id="SM00829">
    <property type="entry name" value="PKS_ER"/>
    <property type="match status" value="1"/>
</dbReference>